<dbReference type="SUPFAM" id="SSF52540">
    <property type="entry name" value="P-loop containing nucleoside triphosphate hydrolases"/>
    <property type="match status" value="1"/>
</dbReference>
<dbReference type="SMART" id="SM00382">
    <property type="entry name" value="AAA"/>
    <property type="match status" value="1"/>
</dbReference>
<dbReference type="GO" id="GO:0005524">
    <property type="term" value="F:ATP binding"/>
    <property type="evidence" value="ECO:0007669"/>
    <property type="project" value="UniProtKB-KW"/>
</dbReference>
<dbReference type="AlphaFoldDB" id="A0A1M7UPE7"/>
<keyword evidence="7" id="KW-1185">Reference proteome</keyword>
<keyword evidence="1" id="KW-0813">Transport</keyword>
<accession>A0A1M7UPE7</accession>
<evidence type="ECO:0000256" key="3">
    <source>
        <dbReference type="ARBA" id="ARBA00022840"/>
    </source>
</evidence>
<dbReference type="InterPro" id="IPR027417">
    <property type="entry name" value="P-loop_NTPase"/>
</dbReference>
<dbReference type="Pfam" id="PF00005">
    <property type="entry name" value="ABC_tran"/>
    <property type="match status" value="1"/>
</dbReference>
<dbReference type="GO" id="GO:0016887">
    <property type="term" value="F:ATP hydrolysis activity"/>
    <property type="evidence" value="ECO:0007669"/>
    <property type="project" value="InterPro"/>
</dbReference>
<name>A0A1M7UPE7_9BRAD</name>
<organism evidence="6 7">
    <name type="scientific">Bradyrhizobium erythrophlei</name>
    <dbReference type="NCBI Taxonomy" id="1437360"/>
    <lineage>
        <taxon>Bacteria</taxon>
        <taxon>Pseudomonadati</taxon>
        <taxon>Pseudomonadota</taxon>
        <taxon>Alphaproteobacteria</taxon>
        <taxon>Hyphomicrobiales</taxon>
        <taxon>Nitrobacteraceae</taxon>
        <taxon>Bradyrhizobium</taxon>
    </lineage>
</organism>
<dbReference type="FunFam" id="3.40.50.300:FF:000421">
    <property type="entry name" value="Branched-chain amino acid ABC transporter ATP-binding protein"/>
    <property type="match status" value="1"/>
</dbReference>
<dbReference type="EMBL" id="LT670849">
    <property type="protein sequence ID" value="SHN84830.1"/>
    <property type="molecule type" value="Genomic_DNA"/>
</dbReference>
<dbReference type="Pfam" id="PF12399">
    <property type="entry name" value="BCA_ABC_TP_C"/>
    <property type="match status" value="1"/>
</dbReference>
<dbReference type="PANTHER" id="PTHR45772">
    <property type="entry name" value="CONSERVED COMPONENT OF ABC TRANSPORTER FOR NATURAL AMINO ACIDS-RELATED"/>
    <property type="match status" value="1"/>
</dbReference>
<evidence type="ECO:0000313" key="6">
    <source>
        <dbReference type="EMBL" id="SHN84830.1"/>
    </source>
</evidence>
<protein>
    <submittedName>
        <fullName evidence="6">Amino acid/amide ABC transporter ATP-binding protein 1, HAAT family</fullName>
    </submittedName>
</protein>
<evidence type="ECO:0000256" key="4">
    <source>
        <dbReference type="ARBA" id="ARBA00024722"/>
    </source>
</evidence>
<keyword evidence="2" id="KW-0547">Nucleotide-binding</keyword>
<comment type="function">
    <text evidence="4">Involved in beta-(1--&gt;2)glucan export. Transmembrane domains (TMD) form a pore in the inner membrane and the ATP-binding domain (NBD) is responsible for energy generation.</text>
</comment>
<sequence length="258" mass="27302">MSAPATALLSVRDLSVRFGGLIAVGEVTFDIGEGEIVSLIGPNGAGKTTTINAITGFVNPTAGSVRFAGGEIVGRRPEQVAAAGLVRTFQNAAMFGSMTVAENLAAGRFITQRTGVWQTLFRSPAFAREERDIGKHVDELVDLLGLGARRASTARDLPYGEQRVLGLGIALMAQPKLLVLDEPAAGLSPDEARAMGRLIRKLHGLGTTVLLIEHNMSLVMSISDRVIVLKQGRKLAEGAPEVVRKHPEVVEAYLGAEA</sequence>
<dbReference type="RefSeq" id="WP_072823556.1">
    <property type="nucleotide sequence ID" value="NZ_LT670849.1"/>
</dbReference>
<dbReference type="CDD" id="cd03219">
    <property type="entry name" value="ABC_Mj1267_LivG_branched"/>
    <property type="match status" value="1"/>
</dbReference>
<evidence type="ECO:0000313" key="7">
    <source>
        <dbReference type="Proteomes" id="UP000184096"/>
    </source>
</evidence>
<dbReference type="InterPro" id="IPR051120">
    <property type="entry name" value="ABC_AA/LPS_Transport"/>
</dbReference>
<reference evidence="7" key="1">
    <citation type="submission" date="2016-11" db="EMBL/GenBank/DDBJ databases">
        <authorList>
            <person name="Varghese N."/>
            <person name="Submissions S."/>
        </authorList>
    </citation>
    <scope>NUCLEOTIDE SEQUENCE [LARGE SCALE GENOMIC DNA]</scope>
    <source>
        <strain evidence="7">GAS401</strain>
    </source>
</reference>
<dbReference type="GO" id="GO:0005886">
    <property type="term" value="C:plasma membrane"/>
    <property type="evidence" value="ECO:0007669"/>
    <property type="project" value="TreeGrafter"/>
</dbReference>
<dbReference type="InterPro" id="IPR003439">
    <property type="entry name" value="ABC_transporter-like_ATP-bd"/>
</dbReference>
<dbReference type="PROSITE" id="PS50893">
    <property type="entry name" value="ABC_TRANSPORTER_2"/>
    <property type="match status" value="1"/>
</dbReference>
<gene>
    <name evidence="6" type="ORF">SAMN05444170_6076</name>
</gene>
<dbReference type="Proteomes" id="UP000184096">
    <property type="component" value="Chromosome I"/>
</dbReference>
<proteinExistence type="predicted"/>
<dbReference type="OrthoDB" id="9779872at2"/>
<dbReference type="InterPro" id="IPR003593">
    <property type="entry name" value="AAA+_ATPase"/>
</dbReference>
<feature type="domain" description="ABC transporter" evidence="5">
    <location>
        <begin position="9"/>
        <end position="256"/>
    </location>
</feature>
<evidence type="ECO:0000256" key="1">
    <source>
        <dbReference type="ARBA" id="ARBA00022448"/>
    </source>
</evidence>
<evidence type="ECO:0000256" key="2">
    <source>
        <dbReference type="ARBA" id="ARBA00022741"/>
    </source>
</evidence>
<evidence type="ECO:0000259" key="5">
    <source>
        <dbReference type="PROSITE" id="PS50893"/>
    </source>
</evidence>
<dbReference type="Gene3D" id="3.40.50.300">
    <property type="entry name" value="P-loop containing nucleotide triphosphate hydrolases"/>
    <property type="match status" value="1"/>
</dbReference>
<keyword evidence="3 6" id="KW-0067">ATP-binding</keyword>
<dbReference type="InterPro" id="IPR032823">
    <property type="entry name" value="BCA_ABC_TP_C"/>
</dbReference>